<dbReference type="Pfam" id="PF06445">
    <property type="entry name" value="GyrI-like"/>
    <property type="match status" value="1"/>
</dbReference>
<proteinExistence type="predicted"/>
<accession>A0ABW8C921</accession>
<organism evidence="2 3">
    <name type="scientific">Streptomyces fildesensis</name>
    <dbReference type="NCBI Taxonomy" id="375757"/>
    <lineage>
        <taxon>Bacteria</taxon>
        <taxon>Bacillati</taxon>
        <taxon>Actinomycetota</taxon>
        <taxon>Actinomycetes</taxon>
        <taxon>Kitasatosporales</taxon>
        <taxon>Streptomycetaceae</taxon>
        <taxon>Streptomyces</taxon>
    </lineage>
</organism>
<gene>
    <name evidence="2" type="ORF">ACIGXA_17430</name>
</gene>
<name>A0ABW8C921_9ACTN</name>
<sequence>MHTGPYDTETATIDRLRSFLDTGGYAVAGRHHEIYLSNPGRTAPEAMRTIIRYPVKQGS</sequence>
<dbReference type="SUPFAM" id="SSF55136">
    <property type="entry name" value="Probable bacterial effector-binding domain"/>
    <property type="match status" value="1"/>
</dbReference>
<keyword evidence="3" id="KW-1185">Reference proteome</keyword>
<evidence type="ECO:0000313" key="2">
    <source>
        <dbReference type="EMBL" id="MFI9102302.1"/>
    </source>
</evidence>
<evidence type="ECO:0000259" key="1">
    <source>
        <dbReference type="Pfam" id="PF06445"/>
    </source>
</evidence>
<dbReference type="Gene3D" id="3.20.80.10">
    <property type="entry name" value="Regulatory factor, effector binding domain"/>
    <property type="match status" value="1"/>
</dbReference>
<dbReference type="InterPro" id="IPR029442">
    <property type="entry name" value="GyrI-like"/>
</dbReference>
<dbReference type="EMBL" id="JBITYG010000004">
    <property type="protein sequence ID" value="MFI9102302.1"/>
    <property type="molecule type" value="Genomic_DNA"/>
</dbReference>
<feature type="domain" description="GyrI-like small molecule binding" evidence="1">
    <location>
        <begin position="1"/>
        <end position="56"/>
    </location>
</feature>
<dbReference type="Proteomes" id="UP001614394">
    <property type="component" value="Unassembled WGS sequence"/>
</dbReference>
<evidence type="ECO:0000313" key="3">
    <source>
        <dbReference type="Proteomes" id="UP001614394"/>
    </source>
</evidence>
<protein>
    <submittedName>
        <fullName evidence="2">GyrI-like domain-containing protein</fullName>
    </submittedName>
</protein>
<dbReference type="InterPro" id="IPR011256">
    <property type="entry name" value="Reg_factor_effector_dom_sf"/>
</dbReference>
<reference evidence="2 3" key="1">
    <citation type="submission" date="2024-10" db="EMBL/GenBank/DDBJ databases">
        <title>The Natural Products Discovery Center: Release of the First 8490 Sequenced Strains for Exploring Actinobacteria Biosynthetic Diversity.</title>
        <authorList>
            <person name="Kalkreuter E."/>
            <person name="Kautsar S.A."/>
            <person name="Yang D."/>
            <person name="Bader C.D."/>
            <person name="Teijaro C.N."/>
            <person name="Fluegel L."/>
            <person name="Davis C.M."/>
            <person name="Simpson J.R."/>
            <person name="Lauterbach L."/>
            <person name="Steele A.D."/>
            <person name="Gui C."/>
            <person name="Meng S."/>
            <person name="Li G."/>
            <person name="Viehrig K."/>
            <person name="Ye F."/>
            <person name="Su P."/>
            <person name="Kiefer A.F."/>
            <person name="Nichols A."/>
            <person name="Cepeda A.J."/>
            <person name="Yan W."/>
            <person name="Fan B."/>
            <person name="Jiang Y."/>
            <person name="Adhikari A."/>
            <person name="Zheng C.-J."/>
            <person name="Schuster L."/>
            <person name="Cowan T.M."/>
            <person name="Smanski M.J."/>
            <person name="Chevrette M.G."/>
            <person name="De Carvalho L.P.S."/>
            <person name="Shen B."/>
        </authorList>
    </citation>
    <scope>NUCLEOTIDE SEQUENCE [LARGE SCALE GENOMIC DNA]</scope>
    <source>
        <strain evidence="2 3">NPDC053399</strain>
    </source>
</reference>
<dbReference type="RefSeq" id="WP_399649967.1">
    <property type="nucleotide sequence ID" value="NZ_JBITYG010000004.1"/>
</dbReference>
<comment type="caution">
    <text evidence="2">The sequence shown here is derived from an EMBL/GenBank/DDBJ whole genome shotgun (WGS) entry which is preliminary data.</text>
</comment>